<dbReference type="PANTHER" id="PTHR43861">
    <property type="entry name" value="TRANS-ACONITATE 2-METHYLTRANSFERASE-RELATED"/>
    <property type="match status" value="1"/>
</dbReference>
<dbReference type="CDD" id="cd02440">
    <property type="entry name" value="AdoMet_MTases"/>
    <property type="match status" value="1"/>
</dbReference>
<dbReference type="AlphaFoldDB" id="A0A6G9GUB7"/>
<dbReference type="PANTHER" id="PTHR43861:SF1">
    <property type="entry name" value="TRANS-ACONITATE 2-METHYLTRANSFERASE"/>
    <property type="match status" value="1"/>
</dbReference>
<reference evidence="4 5" key="1">
    <citation type="submission" date="2020-03" db="EMBL/GenBank/DDBJ databases">
        <title>A novel species.</title>
        <authorList>
            <person name="Gao J."/>
        </authorList>
    </citation>
    <scope>NUCLEOTIDE SEQUENCE [LARGE SCALE GENOMIC DNA]</scope>
    <source>
        <strain evidence="4 5">QMT-12</strain>
    </source>
</reference>
<dbReference type="InterPro" id="IPR029063">
    <property type="entry name" value="SAM-dependent_MTases_sf"/>
</dbReference>
<evidence type="ECO:0000256" key="1">
    <source>
        <dbReference type="ARBA" id="ARBA00022603"/>
    </source>
</evidence>
<dbReference type="KEGG" id="slia:HA039_05775"/>
<evidence type="ECO:0000256" key="2">
    <source>
        <dbReference type="ARBA" id="ARBA00022679"/>
    </source>
</evidence>
<keyword evidence="1 4" id="KW-0489">Methyltransferase</keyword>
<keyword evidence="5" id="KW-1185">Reference proteome</keyword>
<dbReference type="SUPFAM" id="SSF53335">
    <property type="entry name" value="S-adenosyl-L-methionine-dependent methyltransferases"/>
    <property type="match status" value="1"/>
</dbReference>
<sequence>METEDTYGSGLAELYELIYAGRGKDYPAESAAVTDLVRSRKPEASSLLDVACGTGGHLAFFREYFDGIEGLELSEHMIAKAATGLPGVRVNRGDMRDFALDRTFDAVVCMFSSIGYLESPDELDRTLKSVVRHLNPGGVVVIEPWYFPEAFLPGYIAEDVVRTDERVTVRVSHSAREGDHVPIVVHYIDARKDAGIAHFTDVHRMALFTREQYEAAFRRAGCAVEYIAGGLFGCGLFVGVLT</sequence>
<dbReference type="RefSeq" id="WP_167024722.1">
    <property type="nucleotide sequence ID" value="NZ_CP050177.1"/>
</dbReference>
<dbReference type="GO" id="GO:0017000">
    <property type="term" value="P:antibiotic biosynthetic process"/>
    <property type="evidence" value="ECO:0007669"/>
    <property type="project" value="UniProtKB-ARBA"/>
</dbReference>
<gene>
    <name evidence="4" type="ORF">HA039_05775</name>
</gene>
<dbReference type="Proteomes" id="UP000501179">
    <property type="component" value="Chromosome"/>
</dbReference>
<feature type="domain" description="Methyltransferase" evidence="3">
    <location>
        <begin position="48"/>
        <end position="138"/>
    </location>
</feature>
<dbReference type="InterPro" id="IPR041698">
    <property type="entry name" value="Methyltransf_25"/>
</dbReference>
<evidence type="ECO:0000313" key="5">
    <source>
        <dbReference type="Proteomes" id="UP000501179"/>
    </source>
</evidence>
<evidence type="ECO:0000259" key="3">
    <source>
        <dbReference type="Pfam" id="PF13649"/>
    </source>
</evidence>
<organism evidence="4 5">
    <name type="scientific">Streptomyces liangshanensis</name>
    <dbReference type="NCBI Taxonomy" id="2717324"/>
    <lineage>
        <taxon>Bacteria</taxon>
        <taxon>Bacillati</taxon>
        <taxon>Actinomycetota</taxon>
        <taxon>Actinomycetes</taxon>
        <taxon>Kitasatosporales</taxon>
        <taxon>Streptomycetaceae</taxon>
        <taxon>Streptomyces</taxon>
    </lineage>
</organism>
<keyword evidence="2 4" id="KW-0808">Transferase</keyword>
<accession>A0A6G9GUB7</accession>
<dbReference type="Gene3D" id="3.40.50.150">
    <property type="entry name" value="Vaccinia Virus protein VP39"/>
    <property type="match status" value="1"/>
</dbReference>
<dbReference type="Pfam" id="PF13649">
    <property type="entry name" value="Methyltransf_25"/>
    <property type="match status" value="1"/>
</dbReference>
<protein>
    <submittedName>
        <fullName evidence="4">Class I SAM-dependent methyltransferase</fullName>
    </submittedName>
</protein>
<dbReference type="GO" id="GO:0032259">
    <property type="term" value="P:methylation"/>
    <property type="evidence" value="ECO:0007669"/>
    <property type="project" value="UniProtKB-KW"/>
</dbReference>
<dbReference type="GO" id="GO:0008168">
    <property type="term" value="F:methyltransferase activity"/>
    <property type="evidence" value="ECO:0007669"/>
    <property type="project" value="UniProtKB-KW"/>
</dbReference>
<name>A0A6G9GUB7_9ACTN</name>
<dbReference type="EMBL" id="CP050177">
    <property type="protein sequence ID" value="QIQ01862.1"/>
    <property type="molecule type" value="Genomic_DNA"/>
</dbReference>
<proteinExistence type="predicted"/>
<dbReference type="Gene3D" id="2.20.130.10">
    <property type="entry name" value="CAC2371-like domains"/>
    <property type="match status" value="1"/>
</dbReference>
<evidence type="ECO:0000313" key="4">
    <source>
        <dbReference type="EMBL" id="QIQ01862.1"/>
    </source>
</evidence>